<dbReference type="FunFam" id="3.30.70.360:FF:000001">
    <property type="entry name" value="N-acetyldiaminopimelate deacetylase"/>
    <property type="match status" value="1"/>
</dbReference>
<dbReference type="InterPro" id="IPR036264">
    <property type="entry name" value="Bact_exopeptidase_dim_dom"/>
</dbReference>
<dbReference type="SUPFAM" id="SSF53187">
    <property type="entry name" value="Zn-dependent exopeptidases"/>
    <property type="match status" value="1"/>
</dbReference>
<evidence type="ECO:0000256" key="1">
    <source>
        <dbReference type="ARBA" id="ARBA00022801"/>
    </source>
</evidence>
<dbReference type="InterPro" id="IPR017439">
    <property type="entry name" value="Amidohydrolase"/>
</dbReference>
<keyword evidence="1" id="KW-0378">Hydrolase</keyword>
<dbReference type="NCBIfam" id="TIGR01891">
    <property type="entry name" value="amidohydrolases"/>
    <property type="match status" value="1"/>
</dbReference>
<dbReference type="Pfam" id="PF01546">
    <property type="entry name" value="Peptidase_M20"/>
    <property type="match status" value="1"/>
</dbReference>
<dbReference type="Gene3D" id="3.40.630.10">
    <property type="entry name" value="Zn peptidases"/>
    <property type="match status" value="1"/>
</dbReference>
<dbReference type="PIRSF" id="PIRSF005962">
    <property type="entry name" value="Pept_M20D_amidohydro"/>
    <property type="match status" value="1"/>
</dbReference>
<name>A0A382G3P5_9ZZZZ</name>
<dbReference type="AlphaFoldDB" id="A0A382G3P5"/>
<proteinExistence type="predicted"/>
<organism evidence="3">
    <name type="scientific">marine metagenome</name>
    <dbReference type="NCBI Taxonomy" id="408172"/>
    <lineage>
        <taxon>unclassified sequences</taxon>
        <taxon>metagenomes</taxon>
        <taxon>ecological metagenomes</taxon>
    </lineage>
</organism>
<dbReference type="PANTHER" id="PTHR11014">
    <property type="entry name" value="PEPTIDASE M20 FAMILY MEMBER"/>
    <property type="match status" value="1"/>
</dbReference>
<dbReference type="CDD" id="cd05666">
    <property type="entry name" value="M20_Acy1-like"/>
    <property type="match status" value="1"/>
</dbReference>
<sequence length="366" mass="38943">HKHPELAYEEQRTAGQVVKLLKSFGINDIVEGIGGTGVVAVIKNGDGPTLGLRADMDALPINEETGVDYSSIHEGVMHACGHDGHTTMLLGAAKYLSETKNFQGTIVLIFQPAEEGFAGARAMMDDGLFERFPVDAIYGVHNMPGAPTGEIHVSPGPVMAAADQFSVTVQGRGGHGAMPHEAVDPVIASSLMVSGLQSLVSRAAAPHDTLVISVTKIHGGDAFNVIPDSVSFGGTVRYFDAELGKSNEQRMKQMLDGIASAHNVDVEFSYDHGYPPTINHEKEANFAREIAADVTGQESGQQQQTMGSEDFAFFLQELPGAYAWIGNGVGGESANLHNPHYNFNDDILPVGASFFVRLVETALPTT</sequence>
<gene>
    <name evidence="3" type="ORF">METZ01_LOCUS222037</name>
</gene>
<accession>A0A382G3P5</accession>
<protein>
    <recommendedName>
        <fullName evidence="2">Peptidase M20 dimerisation domain-containing protein</fullName>
    </recommendedName>
</protein>
<dbReference type="PANTHER" id="PTHR11014:SF63">
    <property type="entry name" value="METALLOPEPTIDASE, PUTATIVE (AFU_ORTHOLOGUE AFUA_6G09600)-RELATED"/>
    <property type="match status" value="1"/>
</dbReference>
<dbReference type="SUPFAM" id="SSF55031">
    <property type="entry name" value="Bacterial exopeptidase dimerisation domain"/>
    <property type="match status" value="1"/>
</dbReference>
<dbReference type="InterPro" id="IPR002933">
    <property type="entry name" value="Peptidase_M20"/>
</dbReference>
<feature type="non-terminal residue" evidence="3">
    <location>
        <position position="1"/>
    </location>
</feature>
<dbReference type="InterPro" id="IPR011650">
    <property type="entry name" value="Peptidase_M20_dimer"/>
</dbReference>
<evidence type="ECO:0000259" key="2">
    <source>
        <dbReference type="Pfam" id="PF07687"/>
    </source>
</evidence>
<dbReference type="EMBL" id="UINC01053087">
    <property type="protein sequence ID" value="SVB69183.1"/>
    <property type="molecule type" value="Genomic_DNA"/>
</dbReference>
<dbReference type="Gene3D" id="3.30.70.360">
    <property type="match status" value="1"/>
</dbReference>
<reference evidence="3" key="1">
    <citation type="submission" date="2018-05" db="EMBL/GenBank/DDBJ databases">
        <authorList>
            <person name="Lanie J.A."/>
            <person name="Ng W.-L."/>
            <person name="Kazmierczak K.M."/>
            <person name="Andrzejewski T.M."/>
            <person name="Davidsen T.M."/>
            <person name="Wayne K.J."/>
            <person name="Tettelin H."/>
            <person name="Glass J.I."/>
            <person name="Rusch D."/>
            <person name="Podicherti R."/>
            <person name="Tsui H.-C.T."/>
            <person name="Winkler M.E."/>
        </authorList>
    </citation>
    <scope>NUCLEOTIDE SEQUENCE</scope>
</reference>
<dbReference type="Pfam" id="PF07687">
    <property type="entry name" value="M20_dimer"/>
    <property type="match status" value="1"/>
</dbReference>
<feature type="domain" description="Peptidase M20 dimerisation" evidence="2">
    <location>
        <begin position="164"/>
        <end position="256"/>
    </location>
</feature>
<dbReference type="GO" id="GO:0016787">
    <property type="term" value="F:hydrolase activity"/>
    <property type="evidence" value="ECO:0007669"/>
    <property type="project" value="UniProtKB-KW"/>
</dbReference>
<evidence type="ECO:0000313" key="3">
    <source>
        <dbReference type="EMBL" id="SVB69183.1"/>
    </source>
</evidence>